<sequence>MDGDLYSTVVAGKLRLKKPKKGKRPPKEASISEAPVAAAALVAGAPASGESVGAPVPSSARAARPARADAAARESDELAAPARKPRRRKRRADDGHDADGAAKRPKAPELTESDEEALATVPDLAGFTPAQRRLEALRIKQERMFNKDRVEHSHRERMEELNGKLEKLPMHFDVPKVAAAGLG</sequence>
<comment type="caution">
    <text evidence="2">The sequence shown here is derived from an EMBL/GenBank/DDBJ whole genome shotgun (WGS) entry which is preliminary data.</text>
</comment>
<feature type="region of interest" description="Disordered" evidence="1">
    <location>
        <begin position="14"/>
        <end position="33"/>
    </location>
</feature>
<reference evidence="2 3" key="1">
    <citation type="submission" date="2019-07" db="EMBL/GenBank/DDBJ databases">
        <title>Genomes of Cafeteria roenbergensis.</title>
        <authorList>
            <person name="Fischer M.G."/>
            <person name="Hackl T."/>
            <person name="Roman M."/>
        </authorList>
    </citation>
    <scope>NUCLEOTIDE SEQUENCE [LARGE SCALE GENOMIC DNA]</scope>
    <source>
        <strain evidence="2 3">E4-10P</strain>
    </source>
</reference>
<name>A0A5A8E9Y7_CAFRO</name>
<proteinExistence type="predicted"/>
<organism evidence="2 3">
    <name type="scientific">Cafeteria roenbergensis</name>
    <name type="common">Marine flagellate</name>
    <dbReference type="NCBI Taxonomy" id="33653"/>
    <lineage>
        <taxon>Eukaryota</taxon>
        <taxon>Sar</taxon>
        <taxon>Stramenopiles</taxon>
        <taxon>Bigyra</taxon>
        <taxon>Opalozoa</taxon>
        <taxon>Bicosoecida</taxon>
        <taxon>Cafeteriaceae</taxon>
        <taxon>Cafeteria</taxon>
    </lineage>
</organism>
<accession>A0A5A8E9Y7</accession>
<protein>
    <submittedName>
        <fullName evidence="2">Uncharacterized protein</fullName>
    </submittedName>
</protein>
<dbReference type="OrthoDB" id="205403at2759"/>
<evidence type="ECO:0000313" key="2">
    <source>
        <dbReference type="EMBL" id="KAA0172810.1"/>
    </source>
</evidence>
<evidence type="ECO:0000313" key="3">
    <source>
        <dbReference type="Proteomes" id="UP000322899"/>
    </source>
</evidence>
<dbReference type="Proteomes" id="UP000322899">
    <property type="component" value="Unassembled WGS sequence"/>
</dbReference>
<gene>
    <name evidence="2" type="ORF">FNF27_05671</name>
</gene>
<feature type="region of interest" description="Disordered" evidence="1">
    <location>
        <begin position="45"/>
        <end position="124"/>
    </location>
</feature>
<feature type="compositionally biased region" description="Basic and acidic residues" evidence="1">
    <location>
        <begin position="66"/>
        <end position="76"/>
    </location>
</feature>
<dbReference type="EMBL" id="VLTO01000042">
    <property type="protein sequence ID" value="KAA0172810.1"/>
    <property type="molecule type" value="Genomic_DNA"/>
</dbReference>
<feature type="compositionally biased region" description="Low complexity" evidence="1">
    <location>
        <begin position="45"/>
        <end position="65"/>
    </location>
</feature>
<dbReference type="AlphaFoldDB" id="A0A5A8E9Y7"/>
<feature type="compositionally biased region" description="Basic and acidic residues" evidence="1">
    <location>
        <begin position="91"/>
        <end position="109"/>
    </location>
</feature>
<feature type="compositionally biased region" description="Basic residues" evidence="1">
    <location>
        <begin position="14"/>
        <end position="24"/>
    </location>
</feature>
<evidence type="ECO:0000256" key="1">
    <source>
        <dbReference type="SAM" id="MobiDB-lite"/>
    </source>
</evidence>